<accession>A0A1Y1VMJ2</accession>
<feature type="compositionally biased region" description="Polar residues" evidence="1">
    <location>
        <begin position="57"/>
        <end position="83"/>
    </location>
</feature>
<feature type="compositionally biased region" description="Polar residues" evidence="1">
    <location>
        <begin position="31"/>
        <end position="48"/>
    </location>
</feature>
<organism evidence="2 3">
    <name type="scientific">Piromyces finnis</name>
    <dbReference type="NCBI Taxonomy" id="1754191"/>
    <lineage>
        <taxon>Eukaryota</taxon>
        <taxon>Fungi</taxon>
        <taxon>Fungi incertae sedis</taxon>
        <taxon>Chytridiomycota</taxon>
        <taxon>Chytridiomycota incertae sedis</taxon>
        <taxon>Neocallimastigomycetes</taxon>
        <taxon>Neocallimastigales</taxon>
        <taxon>Neocallimastigaceae</taxon>
        <taxon>Piromyces</taxon>
    </lineage>
</organism>
<evidence type="ECO:0000313" key="3">
    <source>
        <dbReference type="Proteomes" id="UP000193719"/>
    </source>
</evidence>
<feature type="compositionally biased region" description="Polar residues" evidence="1">
    <location>
        <begin position="98"/>
        <end position="107"/>
    </location>
</feature>
<feature type="region of interest" description="Disordered" evidence="1">
    <location>
        <begin position="1"/>
        <end position="107"/>
    </location>
</feature>
<dbReference type="Proteomes" id="UP000193719">
    <property type="component" value="Unassembled WGS sequence"/>
</dbReference>
<proteinExistence type="predicted"/>
<protein>
    <submittedName>
        <fullName evidence="2">Uncharacterized protein</fullName>
    </submittedName>
</protein>
<reference evidence="2 3" key="2">
    <citation type="submission" date="2016-08" db="EMBL/GenBank/DDBJ databases">
        <title>Pervasive Adenine N6-methylation of Active Genes in Fungi.</title>
        <authorList>
            <consortium name="DOE Joint Genome Institute"/>
            <person name="Mondo S.J."/>
            <person name="Dannebaum R.O."/>
            <person name="Kuo R.C."/>
            <person name="Labutti K."/>
            <person name="Haridas S."/>
            <person name="Kuo A."/>
            <person name="Salamov A."/>
            <person name="Ahrendt S.R."/>
            <person name="Lipzen A."/>
            <person name="Sullivan W."/>
            <person name="Andreopoulos W.B."/>
            <person name="Clum A."/>
            <person name="Lindquist E."/>
            <person name="Daum C."/>
            <person name="Ramamoorthy G.K."/>
            <person name="Gryganskyi A."/>
            <person name="Culley D."/>
            <person name="Magnuson J.K."/>
            <person name="James T.Y."/>
            <person name="O'Malley M.A."/>
            <person name="Stajich J.E."/>
            <person name="Spatafora J.W."/>
            <person name="Visel A."/>
            <person name="Grigoriev I.V."/>
        </authorList>
    </citation>
    <scope>NUCLEOTIDE SEQUENCE [LARGE SCALE GENOMIC DNA]</scope>
    <source>
        <strain evidence="3">finn</strain>
    </source>
</reference>
<dbReference type="OrthoDB" id="10630525at2759"/>
<keyword evidence="3" id="KW-1185">Reference proteome</keyword>
<gene>
    <name evidence="2" type="ORF">BCR36DRAFT_92162</name>
</gene>
<name>A0A1Y1VMJ2_9FUNG</name>
<reference evidence="2 3" key="1">
    <citation type="submission" date="2016-08" db="EMBL/GenBank/DDBJ databases">
        <title>Genomes of anaerobic fungi encode conserved fungal cellulosomes for biomass hydrolysis.</title>
        <authorList>
            <consortium name="DOE Joint Genome Institute"/>
            <person name="Haitjema C.H."/>
            <person name="Gilmore S.P."/>
            <person name="Henske J.K."/>
            <person name="Solomon K.V."/>
            <person name="De Groot R."/>
            <person name="Kuo A."/>
            <person name="Mondo S.J."/>
            <person name="Salamov A.A."/>
            <person name="Labutti K."/>
            <person name="Zhao Z."/>
            <person name="Chiniquy J."/>
            <person name="Barry K."/>
            <person name="Brewer H.M."/>
            <person name="Purvine S.O."/>
            <person name="Wright A.T."/>
            <person name="Boxma B."/>
            <person name="Van Alen T."/>
            <person name="Hackstein J.H."/>
            <person name="Baker S.E."/>
            <person name="Grigoriev I.V."/>
            <person name="O'Malley M.A."/>
        </authorList>
    </citation>
    <scope>NUCLEOTIDE SEQUENCE [LARGE SCALE GENOMIC DNA]</scope>
    <source>
        <strain evidence="3">finn</strain>
    </source>
</reference>
<sequence>MALAGQRLSSNTEVEGSNDGGSKINSKEHSNYNSHSHGIMDQNKNINGYSDAYTLGHSETSNTEFSRSDNISNILSNTYTKENGWSKENSESNTSTNGRTFGNSYSNSVMKEISKEDTKTISTENTNSRIVSNTVFIME</sequence>
<evidence type="ECO:0000313" key="2">
    <source>
        <dbReference type="EMBL" id="ORX59365.1"/>
    </source>
</evidence>
<evidence type="ECO:0000256" key="1">
    <source>
        <dbReference type="SAM" id="MobiDB-lite"/>
    </source>
</evidence>
<dbReference type="EMBL" id="MCFH01000003">
    <property type="protein sequence ID" value="ORX59365.1"/>
    <property type="molecule type" value="Genomic_DNA"/>
</dbReference>
<dbReference type="STRING" id="1754191.A0A1Y1VMJ2"/>
<comment type="caution">
    <text evidence="2">The sequence shown here is derived from an EMBL/GenBank/DDBJ whole genome shotgun (WGS) entry which is preliminary data.</text>
</comment>
<dbReference type="AlphaFoldDB" id="A0A1Y1VMJ2"/>